<name>A0A7R9BS29_9CRUS</name>
<evidence type="ECO:0000313" key="2">
    <source>
        <dbReference type="Proteomes" id="UP000678499"/>
    </source>
</evidence>
<keyword evidence="2" id="KW-1185">Reference proteome</keyword>
<dbReference type="EMBL" id="CAJPEX010002211">
    <property type="protein sequence ID" value="CAG0920659.1"/>
    <property type="molecule type" value="Genomic_DNA"/>
</dbReference>
<dbReference type="AlphaFoldDB" id="A0A7R9BS29"/>
<accession>A0A7R9BS29</accession>
<dbReference type="EMBL" id="OA884248">
    <property type="protein sequence ID" value="CAD7280507.1"/>
    <property type="molecule type" value="Genomic_DNA"/>
</dbReference>
<proteinExistence type="predicted"/>
<sequence>MGVRVGASLGTECSSCGSLQVDASKFPSAPARRAALFISATRAAAAAAAKASCTKDPSYCKPDQNPDLPFTSCMDSFSITGPTAADGPNIGLLFLLGVAECASTATTTNAEPIENSTDGPTESTDIIYVEEPRSETLIEVETVPDGSTKENPTPDLLSDAAEPLSLIGDNNEVADLEPSEFFLLPFFGIGRGYGGYGGYGRYGRGYGYGGYGRGFGFGRRRRYRPFGPFGGAGLGRGFRGGFGRGFGRGGGFGLFG</sequence>
<protein>
    <submittedName>
        <fullName evidence="1">Uncharacterized protein</fullName>
    </submittedName>
</protein>
<organism evidence="1">
    <name type="scientific">Notodromas monacha</name>
    <dbReference type="NCBI Taxonomy" id="399045"/>
    <lineage>
        <taxon>Eukaryota</taxon>
        <taxon>Metazoa</taxon>
        <taxon>Ecdysozoa</taxon>
        <taxon>Arthropoda</taxon>
        <taxon>Crustacea</taxon>
        <taxon>Oligostraca</taxon>
        <taxon>Ostracoda</taxon>
        <taxon>Podocopa</taxon>
        <taxon>Podocopida</taxon>
        <taxon>Cypridocopina</taxon>
        <taxon>Cypridoidea</taxon>
        <taxon>Cyprididae</taxon>
        <taxon>Notodromas</taxon>
    </lineage>
</organism>
<evidence type="ECO:0000313" key="1">
    <source>
        <dbReference type="EMBL" id="CAD7280507.1"/>
    </source>
</evidence>
<reference evidence="1" key="1">
    <citation type="submission" date="2020-11" db="EMBL/GenBank/DDBJ databases">
        <authorList>
            <person name="Tran Van P."/>
        </authorList>
    </citation>
    <scope>NUCLEOTIDE SEQUENCE</scope>
</reference>
<dbReference type="Proteomes" id="UP000678499">
    <property type="component" value="Unassembled WGS sequence"/>
</dbReference>
<gene>
    <name evidence="1" type="ORF">NMOB1V02_LOCUS8166</name>
</gene>